<comment type="caution">
    <text evidence="1">The sequence shown here is derived from an EMBL/GenBank/DDBJ whole genome shotgun (WGS) entry which is preliminary data.</text>
</comment>
<sequence length="153" mass="17312">MFIIAVLPDDPLPDLSHRTGPQWSIVPRPYKKGGSEFSFTPASPSTSQPSCLFILLITMCRWRQVRHIYRRCGHAETLPPVEIQCGSTHCKFSPNHPRGCVPPSTIVHSDLQPSSPISPAIYSDHRRILFRLRPLSEWSLTCCYWTGLGLNRC</sequence>
<organism evidence="1 2">
    <name type="scientific">Mycena belliarum</name>
    <dbReference type="NCBI Taxonomy" id="1033014"/>
    <lineage>
        <taxon>Eukaryota</taxon>
        <taxon>Fungi</taxon>
        <taxon>Dikarya</taxon>
        <taxon>Basidiomycota</taxon>
        <taxon>Agaricomycotina</taxon>
        <taxon>Agaricomycetes</taxon>
        <taxon>Agaricomycetidae</taxon>
        <taxon>Agaricales</taxon>
        <taxon>Marasmiineae</taxon>
        <taxon>Mycenaceae</taxon>
        <taxon>Mycena</taxon>
    </lineage>
</organism>
<evidence type="ECO:0000313" key="2">
    <source>
        <dbReference type="Proteomes" id="UP001222325"/>
    </source>
</evidence>
<evidence type="ECO:0000313" key="1">
    <source>
        <dbReference type="EMBL" id="KAJ7071796.1"/>
    </source>
</evidence>
<gene>
    <name evidence="1" type="ORF">B0H15DRAFT_87495</name>
</gene>
<dbReference type="Proteomes" id="UP001222325">
    <property type="component" value="Unassembled WGS sequence"/>
</dbReference>
<reference evidence="1" key="1">
    <citation type="submission" date="2023-03" db="EMBL/GenBank/DDBJ databases">
        <title>Massive genome expansion in bonnet fungi (Mycena s.s.) driven by repeated elements and novel gene families across ecological guilds.</title>
        <authorList>
            <consortium name="Lawrence Berkeley National Laboratory"/>
            <person name="Harder C.B."/>
            <person name="Miyauchi S."/>
            <person name="Viragh M."/>
            <person name="Kuo A."/>
            <person name="Thoen E."/>
            <person name="Andreopoulos B."/>
            <person name="Lu D."/>
            <person name="Skrede I."/>
            <person name="Drula E."/>
            <person name="Henrissat B."/>
            <person name="Morin E."/>
            <person name="Kohler A."/>
            <person name="Barry K."/>
            <person name="LaButti K."/>
            <person name="Morin E."/>
            <person name="Salamov A."/>
            <person name="Lipzen A."/>
            <person name="Mereny Z."/>
            <person name="Hegedus B."/>
            <person name="Baldrian P."/>
            <person name="Stursova M."/>
            <person name="Weitz H."/>
            <person name="Taylor A."/>
            <person name="Grigoriev I.V."/>
            <person name="Nagy L.G."/>
            <person name="Martin F."/>
            <person name="Kauserud H."/>
        </authorList>
    </citation>
    <scope>NUCLEOTIDE SEQUENCE</scope>
    <source>
        <strain evidence="1">CBHHK173m</strain>
    </source>
</reference>
<proteinExistence type="predicted"/>
<dbReference type="EMBL" id="JARJCN010000124">
    <property type="protein sequence ID" value="KAJ7071796.1"/>
    <property type="molecule type" value="Genomic_DNA"/>
</dbReference>
<name>A0AAD6XIE6_9AGAR</name>
<accession>A0AAD6XIE6</accession>
<dbReference type="AlphaFoldDB" id="A0AAD6XIE6"/>
<protein>
    <submittedName>
        <fullName evidence="1">Uncharacterized protein</fullName>
    </submittedName>
</protein>
<keyword evidence="2" id="KW-1185">Reference proteome</keyword>